<evidence type="ECO:0000313" key="2">
    <source>
        <dbReference type="Proteomes" id="UP000521943"/>
    </source>
</evidence>
<proteinExistence type="predicted"/>
<reference evidence="1 2" key="1">
    <citation type="submission" date="2020-07" db="EMBL/GenBank/DDBJ databases">
        <title>Comparative genomics of pyrophilous fungi reveals a link between fire events and developmental genes.</title>
        <authorList>
            <consortium name="DOE Joint Genome Institute"/>
            <person name="Steindorff A.S."/>
            <person name="Carver A."/>
            <person name="Calhoun S."/>
            <person name="Stillman K."/>
            <person name="Liu H."/>
            <person name="Lipzen A."/>
            <person name="Pangilinan J."/>
            <person name="Labutti K."/>
            <person name="Bruns T.D."/>
            <person name="Grigoriev I.V."/>
        </authorList>
    </citation>
    <scope>NUCLEOTIDE SEQUENCE [LARGE SCALE GENOMIC DNA]</scope>
    <source>
        <strain evidence="1 2">CBS 144469</strain>
    </source>
</reference>
<name>A0A8H6HDB7_9AGAR</name>
<sequence length="182" mass="20125">MSDSEGPIDVDAAPPGTPASIQDFMIALLDRERVSFDRKLHNTLRQFNPGSHDGAAFHTVVGDLYDSLRIRLALTAYGIAVATERRLQAELAAFVQRLSFVDSDDISLVARNEARTIAVSFLDHNTVRDLLKADQPSLSAATLDADVRTLLRWNNRYEMVLEGVEERGREVDEDDEGGELGV</sequence>
<organism evidence="1 2">
    <name type="scientific">Ephemerocybe angulata</name>
    <dbReference type="NCBI Taxonomy" id="980116"/>
    <lineage>
        <taxon>Eukaryota</taxon>
        <taxon>Fungi</taxon>
        <taxon>Dikarya</taxon>
        <taxon>Basidiomycota</taxon>
        <taxon>Agaricomycotina</taxon>
        <taxon>Agaricomycetes</taxon>
        <taxon>Agaricomycetidae</taxon>
        <taxon>Agaricales</taxon>
        <taxon>Agaricineae</taxon>
        <taxon>Psathyrellaceae</taxon>
        <taxon>Ephemerocybe</taxon>
    </lineage>
</organism>
<comment type="caution">
    <text evidence="1">The sequence shown here is derived from an EMBL/GenBank/DDBJ whole genome shotgun (WGS) entry which is preliminary data.</text>
</comment>
<gene>
    <name evidence="1" type="ORF">DFP72DRAFT_1078869</name>
</gene>
<dbReference type="AlphaFoldDB" id="A0A8H6HDB7"/>
<accession>A0A8H6HDB7</accession>
<evidence type="ECO:0000313" key="1">
    <source>
        <dbReference type="EMBL" id="KAF6744325.1"/>
    </source>
</evidence>
<protein>
    <submittedName>
        <fullName evidence="1">Uncharacterized protein</fullName>
    </submittedName>
</protein>
<dbReference type="Proteomes" id="UP000521943">
    <property type="component" value="Unassembled WGS sequence"/>
</dbReference>
<dbReference type="EMBL" id="JACGCI010000124">
    <property type="protein sequence ID" value="KAF6744325.1"/>
    <property type="molecule type" value="Genomic_DNA"/>
</dbReference>
<keyword evidence="2" id="KW-1185">Reference proteome</keyword>